<dbReference type="Proteomes" id="UP001234916">
    <property type="component" value="Chromosome"/>
</dbReference>
<organism evidence="1">
    <name type="scientific">Candidatus Nitricoxidivorans perseverans</name>
    <dbReference type="NCBI Taxonomy" id="2975601"/>
    <lineage>
        <taxon>Bacteria</taxon>
        <taxon>Pseudomonadati</taxon>
        <taxon>Pseudomonadota</taxon>
        <taxon>Betaproteobacteria</taxon>
        <taxon>Nitrosomonadales</taxon>
        <taxon>Sterolibacteriaceae</taxon>
        <taxon>Candidatus Nitricoxidivorans</taxon>
    </lineage>
</organism>
<name>A0AA49FJH7_9PROT</name>
<gene>
    <name evidence="1" type="ORF">OHM77_08830</name>
</gene>
<dbReference type="AlphaFoldDB" id="A0AA49FJH7"/>
<accession>A0AA49FJH7</accession>
<evidence type="ECO:0000313" key="1">
    <source>
        <dbReference type="EMBL" id="WIM04804.1"/>
    </source>
</evidence>
<reference evidence="1" key="1">
    <citation type="journal article" date="2023" name="Nat. Microbiol.">
        <title>Enrichment and characterization of a nitric oxide-reducing microbial community in a continuous bioreactor.</title>
        <authorList>
            <person name="Garrido-Amador P."/>
            <person name="Stortenbeker N."/>
            <person name="Wessels H.J.C.T."/>
            <person name="Speth D.R."/>
            <person name="Garcia-Heredia I."/>
            <person name="Kartal B."/>
        </authorList>
    </citation>
    <scope>NUCLEOTIDE SEQUENCE</scope>
    <source>
        <strain evidence="1">MAG1</strain>
    </source>
</reference>
<dbReference type="EMBL" id="CP107246">
    <property type="protein sequence ID" value="WIM04804.1"/>
    <property type="molecule type" value="Genomic_DNA"/>
</dbReference>
<protein>
    <submittedName>
        <fullName evidence="1">Uncharacterized protein</fullName>
    </submittedName>
</protein>
<proteinExistence type="predicted"/>
<sequence length="202" mass="22517">MNVEELAGRIVVRYREAGHLRLDVPPELCRPAAAAAIDSGLRELAGVYRVAFDPRGRKLSIRFDAHACGTGDVARRLFGLLAHLPKEPSAAVVALHDAGERVRAVVRRGTNRVRTALARLGVPAAPEGSLQAKLRPVIASALTEKAITNFINDIVAFYLIKVHWELISQRWLKDPLKFRNAWLTTFWLVFLLVRYRKQGPKA</sequence>
<dbReference type="KEGG" id="npv:OHM77_08830"/>